<organism evidence="8 10">
    <name type="scientific">Budvicia aquatica</name>
    <dbReference type="NCBI Taxonomy" id="82979"/>
    <lineage>
        <taxon>Bacteria</taxon>
        <taxon>Pseudomonadati</taxon>
        <taxon>Pseudomonadota</taxon>
        <taxon>Gammaproteobacteria</taxon>
        <taxon>Enterobacterales</taxon>
        <taxon>Budviciaceae</taxon>
        <taxon>Budvicia</taxon>
    </lineage>
</organism>
<protein>
    <submittedName>
        <fullName evidence="9">D-glucarate permease</fullName>
    </submittedName>
    <submittedName>
        <fullName evidence="8">MFS transporter</fullName>
    </submittedName>
</protein>
<sequence length="426" mass="46797">MTTQPIETTHSQAYVPPVLAGDEMPVRWSIPLALFACVVLAFFDKISIAALFSDTEFQNALGLSFDPTLLGLLMTAFLLSYGISSMFLSSIGDYIEPKKLLIWMMCVWCMLMVCMGFANSYRTMMMLRIMLGIAEGPLFSLAFAIVRHSFPQRLQARATMLWLLGTPIGAALGFPVTLFILHHFGWRWTFFAMAALTIPVIFIVIYGLRHVNVTPKLKAAQLAKSTPENPVLSRKQERQELYKSWQFWLICIFNIAFLTYLWGINGWLPSYLIKGKGIHLEQVGYLSSLPFIAMLLGEGIGAYVSDRLDRRAMSCFISLLGASAGLVLVLYIEGTYQVIAAMAFSTFMWGIGAPNVFALLAKVTSARVSATAGGIFNGLGNFAGALAPVVMGMLIAASGNMDVGLLFLVIVAVTGCVVLLPLVKRY</sequence>
<feature type="transmembrane region" description="Helical" evidence="6">
    <location>
        <begin position="188"/>
        <end position="208"/>
    </location>
</feature>
<keyword evidence="2 6" id="KW-0812">Transmembrane</keyword>
<reference evidence="8" key="1">
    <citation type="submission" date="2017-09" db="EMBL/GenBank/DDBJ databases">
        <title>FDA dAtabase for Regulatory Grade micrObial Sequences (FDA-ARGOS): Supporting development and validation of Infectious Disease Dx tests.</title>
        <authorList>
            <person name="Minogue T."/>
            <person name="Wolcott M."/>
            <person name="Wasieloski L."/>
            <person name="Aguilar W."/>
            <person name="Moore D."/>
            <person name="Tallon L.J."/>
            <person name="Sadzewicz L."/>
            <person name="Ott S."/>
            <person name="Zhao X."/>
            <person name="Nagaraj S."/>
            <person name="Vavikolanu K."/>
            <person name="Aluvathingal J."/>
            <person name="Nadendla S."/>
            <person name="Sichtig H."/>
        </authorList>
    </citation>
    <scope>NUCLEOTIDE SEQUENCE</scope>
    <source>
        <strain evidence="8">FDAARGOS_387</strain>
    </source>
</reference>
<name>A0A2C6BVX6_9GAMM</name>
<evidence type="ECO:0000313" key="9">
    <source>
        <dbReference type="EMBL" id="VFS46191.1"/>
    </source>
</evidence>
<reference evidence="10" key="2">
    <citation type="submission" date="2017-09" db="EMBL/GenBank/DDBJ databases">
        <title>FDA dAtabase for Regulatory Grade micrObial Sequences (FDA-ARGOS): Supporting development and validation of Infectious Disease Dx tests.</title>
        <authorList>
            <person name="Minogue T."/>
            <person name="Wolcott M."/>
            <person name="Wasieloski L."/>
            <person name="Aguilar W."/>
            <person name="Moore D."/>
            <person name="Tallon L."/>
            <person name="Sadzewicz L."/>
            <person name="Ott S."/>
            <person name="Zhao X."/>
            <person name="Nagaraj S."/>
            <person name="Vavikolanu K."/>
            <person name="Aluvathingal J."/>
            <person name="Nadendla S."/>
            <person name="Sichtig H."/>
        </authorList>
    </citation>
    <scope>NUCLEOTIDE SEQUENCE [LARGE SCALE GENOMIC DNA]</scope>
    <source>
        <strain evidence="10">FDAARGOS_387</strain>
    </source>
</reference>
<dbReference type="PROSITE" id="PS50850">
    <property type="entry name" value="MFS"/>
    <property type="match status" value="1"/>
</dbReference>
<evidence type="ECO:0000256" key="3">
    <source>
        <dbReference type="ARBA" id="ARBA00022989"/>
    </source>
</evidence>
<dbReference type="InterPro" id="IPR036259">
    <property type="entry name" value="MFS_trans_sf"/>
</dbReference>
<dbReference type="InterPro" id="IPR020846">
    <property type="entry name" value="MFS_dom"/>
</dbReference>
<feature type="transmembrane region" description="Helical" evidence="6">
    <location>
        <begin position="312"/>
        <end position="332"/>
    </location>
</feature>
<dbReference type="InterPro" id="IPR050382">
    <property type="entry name" value="MFS_Na/Anion_cotransporter"/>
</dbReference>
<dbReference type="Gene3D" id="1.20.1250.20">
    <property type="entry name" value="MFS general substrate transporter like domains"/>
    <property type="match status" value="2"/>
</dbReference>
<evidence type="ECO:0000256" key="5">
    <source>
        <dbReference type="ARBA" id="ARBA00038514"/>
    </source>
</evidence>
<dbReference type="OrthoDB" id="4474610at2"/>
<accession>A0A2C6BVX6</accession>
<feature type="transmembrane region" description="Helical" evidence="6">
    <location>
        <begin position="373"/>
        <end position="397"/>
    </location>
</feature>
<gene>
    <name evidence="9" type="primary">gudP_2</name>
    <name evidence="8" type="ORF">CRN84_02585</name>
    <name evidence="9" type="ORF">NCTC12282_01082</name>
</gene>
<dbReference type="Pfam" id="PF07690">
    <property type="entry name" value="MFS_1"/>
    <property type="match status" value="1"/>
</dbReference>
<feature type="transmembrane region" description="Helical" evidence="6">
    <location>
        <begin position="403"/>
        <end position="423"/>
    </location>
</feature>
<dbReference type="EMBL" id="CAADJA010000002">
    <property type="protein sequence ID" value="VFS46191.1"/>
    <property type="molecule type" value="Genomic_DNA"/>
</dbReference>
<feature type="transmembrane region" description="Helical" evidence="6">
    <location>
        <begin position="245"/>
        <end position="263"/>
    </location>
</feature>
<evidence type="ECO:0000313" key="10">
    <source>
        <dbReference type="Proteomes" id="UP000224974"/>
    </source>
</evidence>
<keyword evidence="4 6" id="KW-0472">Membrane</keyword>
<comment type="subcellular location">
    <subcellularLocation>
        <location evidence="1">Membrane</location>
        <topology evidence="1">Multi-pass membrane protein</topology>
    </subcellularLocation>
</comment>
<evidence type="ECO:0000256" key="4">
    <source>
        <dbReference type="ARBA" id="ARBA00023136"/>
    </source>
</evidence>
<evidence type="ECO:0000313" key="8">
    <source>
        <dbReference type="EMBL" id="PHI28300.1"/>
    </source>
</evidence>
<reference evidence="9 11" key="3">
    <citation type="submission" date="2019-03" db="EMBL/GenBank/DDBJ databases">
        <authorList>
            <consortium name="Pathogen Informatics"/>
        </authorList>
    </citation>
    <scope>NUCLEOTIDE SEQUENCE [LARGE SCALE GENOMIC DNA]</scope>
    <source>
        <strain evidence="9 11">NCTC12282</strain>
    </source>
</reference>
<comment type="similarity">
    <text evidence="5">Belongs to the major facilitator superfamily. Phthalate permease family.</text>
</comment>
<dbReference type="Proteomes" id="UP000224974">
    <property type="component" value="Unassembled WGS sequence"/>
</dbReference>
<dbReference type="GO" id="GO:0022857">
    <property type="term" value="F:transmembrane transporter activity"/>
    <property type="evidence" value="ECO:0007669"/>
    <property type="project" value="InterPro"/>
</dbReference>
<dbReference type="GO" id="GO:0016020">
    <property type="term" value="C:membrane"/>
    <property type="evidence" value="ECO:0007669"/>
    <property type="project" value="UniProtKB-SubCell"/>
</dbReference>
<dbReference type="AlphaFoldDB" id="A0A2C6BVX6"/>
<feature type="transmembrane region" description="Helical" evidence="6">
    <location>
        <begin position="68"/>
        <end position="88"/>
    </location>
</feature>
<evidence type="ECO:0000259" key="7">
    <source>
        <dbReference type="PROSITE" id="PS50850"/>
    </source>
</evidence>
<feature type="transmembrane region" description="Helical" evidence="6">
    <location>
        <begin position="158"/>
        <end position="182"/>
    </location>
</feature>
<keyword evidence="3 6" id="KW-1133">Transmembrane helix</keyword>
<feature type="transmembrane region" description="Helical" evidence="6">
    <location>
        <begin position="125"/>
        <end position="146"/>
    </location>
</feature>
<dbReference type="PANTHER" id="PTHR11662:SF399">
    <property type="entry name" value="FI19708P1-RELATED"/>
    <property type="match status" value="1"/>
</dbReference>
<evidence type="ECO:0000313" key="11">
    <source>
        <dbReference type="Proteomes" id="UP000373449"/>
    </source>
</evidence>
<keyword evidence="10" id="KW-1185">Reference proteome</keyword>
<dbReference type="STRING" id="1111728.GCA_000427805_02460"/>
<dbReference type="PANTHER" id="PTHR11662">
    <property type="entry name" value="SOLUTE CARRIER FAMILY 17"/>
    <property type="match status" value="1"/>
</dbReference>
<feature type="transmembrane region" description="Helical" evidence="6">
    <location>
        <begin position="100"/>
        <end position="119"/>
    </location>
</feature>
<evidence type="ECO:0000256" key="6">
    <source>
        <dbReference type="SAM" id="Phobius"/>
    </source>
</evidence>
<evidence type="ECO:0000256" key="2">
    <source>
        <dbReference type="ARBA" id="ARBA00022692"/>
    </source>
</evidence>
<dbReference type="Proteomes" id="UP000373449">
    <property type="component" value="Unassembled WGS sequence"/>
</dbReference>
<evidence type="ECO:0000256" key="1">
    <source>
        <dbReference type="ARBA" id="ARBA00004141"/>
    </source>
</evidence>
<dbReference type="SUPFAM" id="SSF103473">
    <property type="entry name" value="MFS general substrate transporter"/>
    <property type="match status" value="1"/>
</dbReference>
<dbReference type="InterPro" id="IPR011701">
    <property type="entry name" value="MFS"/>
</dbReference>
<feature type="domain" description="Major facilitator superfamily (MFS) profile" evidence="7">
    <location>
        <begin position="30"/>
        <end position="426"/>
    </location>
</feature>
<feature type="transmembrane region" description="Helical" evidence="6">
    <location>
        <begin position="283"/>
        <end position="305"/>
    </location>
</feature>
<proteinExistence type="inferred from homology"/>
<dbReference type="CDD" id="cd17319">
    <property type="entry name" value="MFS_ExuT_GudP_like"/>
    <property type="match status" value="1"/>
</dbReference>
<dbReference type="EMBL" id="PDDX01000001">
    <property type="protein sequence ID" value="PHI28300.1"/>
    <property type="molecule type" value="Genomic_DNA"/>
</dbReference>
<feature type="transmembrane region" description="Helical" evidence="6">
    <location>
        <begin position="32"/>
        <end position="53"/>
    </location>
</feature>
<feature type="transmembrane region" description="Helical" evidence="6">
    <location>
        <begin position="338"/>
        <end position="361"/>
    </location>
</feature>